<dbReference type="OrthoDB" id="7062869at2"/>
<dbReference type="Gene3D" id="3.10.450.50">
    <property type="match status" value="1"/>
</dbReference>
<dbReference type="GO" id="GO:0019380">
    <property type="term" value="P:3-phenylpropionate catabolic process"/>
    <property type="evidence" value="ECO:0007669"/>
    <property type="project" value="TreeGrafter"/>
</dbReference>
<dbReference type="KEGG" id="swi:Swit_4896"/>
<dbReference type="CDD" id="cd00667">
    <property type="entry name" value="ring_hydroxylating_dioxygenases_beta"/>
    <property type="match status" value="1"/>
</dbReference>
<dbReference type="Proteomes" id="UP000001989">
    <property type="component" value="Plasmid pSWIT02"/>
</dbReference>
<dbReference type="PANTHER" id="PTHR41534">
    <property type="entry name" value="BLR3401 PROTEIN"/>
    <property type="match status" value="1"/>
</dbReference>
<proteinExistence type="inferred from homology"/>
<geneLocation type="plasmid" evidence="3 4">
    <name>pSWIT02</name>
</geneLocation>
<evidence type="ECO:0000256" key="1">
    <source>
        <dbReference type="ARBA" id="ARBA00009570"/>
    </source>
</evidence>
<dbReference type="Pfam" id="PF00866">
    <property type="entry name" value="Ring_hydroxyl_B"/>
    <property type="match status" value="1"/>
</dbReference>
<dbReference type="InterPro" id="IPR032710">
    <property type="entry name" value="NTF2-like_dom_sf"/>
</dbReference>
<keyword evidence="3" id="KW-0223">Dioxygenase</keyword>
<gene>
    <name evidence="3" type="ordered locus">Swit_4896</name>
</gene>
<comment type="similarity">
    <text evidence="1">Belongs to the bacterial ring-hydroxylating dioxygenase beta subunit family.</text>
</comment>
<sequence length="179" mass="20936">MSSQVKTTDDRLRIQWEVEQFLYEEAALLAERRFEDWYALIAEDIHYAVPAREVRILKDIDKQFLPLSKGAHFEDNYKSLGMRVKKLSDHRTWVENPPMYQRTAVTNVRVRETDVAGEYEAYSNIAFTRSRLEKVYPPLIGYRHDLVRRSDGPLGFRLARRTVYLDHAVLPGSGISTFL</sequence>
<dbReference type="AlphaFoldDB" id="A0A9J9HH04"/>
<keyword evidence="2" id="KW-0560">Oxidoreductase</keyword>
<dbReference type="SUPFAM" id="SSF54427">
    <property type="entry name" value="NTF2-like"/>
    <property type="match status" value="1"/>
</dbReference>
<dbReference type="InterPro" id="IPR000391">
    <property type="entry name" value="Rng_hydr_dOase-bsu"/>
</dbReference>
<keyword evidence="4" id="KW-1185">Reference proteome</keyword>
<accession>A0A9J9HH04</accession>
<organism evidence="3 4">
    <name type="scientific">Rhizorhabdus wittichii (strain DSM 6014 / CCUG 31198 / JCM 15750 / NBRC 105917 / EY 4224 / RW1)</name>
    <name type="common">Sphingomonas wittichii</name>
    <dbReference type="NCBI Taxonomy" id="392499"/>
    <lineage>
        <taxon>Bacteria</taxon>
        <taxon>Pseudomonadati</taxon>
        <taxon>Pseudomonadota</taxon>
        <taxon>Alphaproteobacteria</taxon>
        <taxon>Sphingomonadales</taxon>
        <taxon>Sphingomonadaceae</taxon>
        <taxon>Rhizorhabdus</taxon>
    </lineage>
</organism>
<dbReference type="PANTHER" id="PTHR41534:SF2">
    <property type="entry name" value="3-PHENYLPROPIONATE_CINNAMIC ACID DIOXYGENASE SUBUNIT BETA"/>
    <property type="match status" value="1"/>
</dbReference>
<evidence type="ECO:0000256" key="2">
    <source>
        <dbReference type="ARBA" id="ARBA00023002"/>
    </source>
</evidence>
<evidence type="ECO:0000313" key="4">
    <source>
        <dbReference type="Proteomes" id="UP000001989"/>
    </source>
</evidence>
<evidence type="ECO:0000313" key="3">
    <source>
        <dbReference type="EMBL" id="ABQ71518.1"/>
    </source>
</evidence>
<name>A0A9J9HH04_RHIWR</name>
<keyword evidence="3" id="KW-0614">Plasmid</keyword>
<protein>
    <submittedName>
        <fullName evidence="3">Aromatic-ring-hydroxylating dioxygenase, beta subunit</fullName>
    </submittedName>
</protein>
<dbReference type="GO" id="GO:0051213">
    <property type="term" value="F:dioxygenase activity"/>
    <property type="evidence" value="ECO:0007669"/>
    <property type="project" value="UniProtKB-KW"/>
</dbReference>
<reference evidence="3 4" key="1">
    <citation type="journal article" date="2010" name="J. Bacteriol.">
        <title>Genome sequence of the dioxin-mineralizing bacterium Sphingomonas wittichii RW1.</title>
        <authorList>
            <person name="Miller T.R."/>
            <person name="Delcher A.L."/>
            <person name="Salzberg S.L."/>
            <person name="Saunders E."/>
            <person name="Detter J.C."/>
            <person name="Halden R.U."/>
        </authorList>
    </citation>
    <scope>NUCLEOTIDE SEQUENCE [LARGE SCALE GENOMIC DNA]</scope>
    <source>
        <strain evidence="4">DSM 6014 / CCUG 31198 / JCM 15750 / NBRC 105917 / EY 4224 / RW1</strain>
    </source>
</reference>
<dbReference type="EMBL" id="CP000701">
    <property type="protein sequence ID" value="ABQ71518.1"/>
    <property type="molecule type" value="Genomic_DNA"/>
</dbReference>